<dbReference type="PRINTS" id="PR00038">
    <property type="entry name" value="HTHLUXR"/>
</dbReference>
<evidence type="ECO:0000259" key="5">
    <source>
        <dbReference type="PROSITE" id="PS50043"/>
    </source>
</evidence>
<gene>
    <name evidence="6" type="ORF">NCTC11470_02030</name>
</gene>
<name>A0A380PUP5_YERFR</name>
<organism evidence="6 7">
    <name type="scientific">Yersinia frederiksenii</name>
    <dbReference type="NCBI Taxonomy" id="29484"/>
    <lineage>
        <taxon>Bacteria</taxon>
        <taxon>Pseudomonadati</taxon>
        <taxon>Pseudomonadota</taxon>
        <taxon>Gammaproteobacteria</taxon>
        <taxon>Enterobacterales</taxon>
        <taxon>Yersiniaceae</taxon>
        <taxon>Yersinia</taxon>
    </lineage>
</organism>
<dbReference type="InterPro" id="IPR036388">
    <property type="entry name" value="WH-like_DNA-bd_sf"/>
</dbReference>
<feature type="domain" description="HTH luxR-type" evidence="5">
    <location>
        <begin position="142"/>
        <end position="207"/>
    </location>
</feature>
<proteinExistence type="predicted"/>
<dbReference type="Proteomes" id="UP000254835">
    <property type="component" value="Unassembled WGS sequence"/>
</dbReference>
<evidence type="ECO:0000313" key="7">
    <source>
        <dbReference type="Proteomes" id="UP000254835"/>
    </source>
</evidence>
<dbReference type="PROSITE" id="PS50043">
    <property type="entry name" value="HTH_LUXR_2"/>
    <property type="match status" value="1"/>
</dbReference>
<dbReference type="GeneID" id="57906030"/>
<sequence>MEEKKIIIQHACQFTRFSMKDILSNELAMEPVNIVDHAESLNDVYDNLVRFPSTHMVVLSLYGCDYCYTNAFSLIINWLQDNRATCRVVIIADISYIRLLEHYFYGIDLIYTMIAQAAPISHFVDRLTHVFFQTTPTKRFFYRKRHLPLSKREQTVMGLLLQGNSNNNIATILQLSNKTVSYYKRSALSKLGIPSLQPMLILPISRVVH</sequence>
<protein>
    <submittedName>
        <fullName evidence="6">LuxR family transcriptional regulatory protein</fullName>
    </submittedName>
</protein>
<evidence type="ECO:0000313" key="6">
    <source>
        <dbReference type="EMBL" id="SUP76972.1"/>
    </source>
</evidence>
<keyword evidence="4" id="KW-0804">Transcription</keyword>
<dbReference type="InterPro" id="IPR016032">
    <property type="entry name" value="Sig_transdc_resp-reg_C-effctor"/>
</dbReference>
<dbReference type="InterPro" id="IPR000792">
    <property type="entry name" value="Tscrpt_reg_LuxR_C"/>
</dbReference>
<evidence type="ECO:0000256" key="4">
    <source>
        <dbReference type="ARBA" id="ARBA00023163"/>
    </source>
</evidence>
<evidence type="ECO:0000256" key="1">
    <source>
        <dbReference type="ARBA" id="ARBA00023015"/>
    </source>
</evidence>
<dbReference type="GO" id="GO:0003677">
    <property type="term" value="F:DNA binding"/>
    <property type="evidence" value="ECO:0007669"/>
    <property type="project" value="UniProtKB-KW"/>
</dbReference>
<dbReference type="SMART" id="SM00421">
    <property type="entry name" value="HTH_LUXR"/>
    <property type="match status" value="1"/>
</dbReference>
<evidence type="ECO:0000256" key="2">
    <source>
        <dbReference type="ARBA" id="ARBA00023125"/>
    </source>
</evidence>
<keyword evidence="3" id="KW-0010">Activator</keyword>
<dbReference type="SUPFAM" id="SSF46894">
    <property type="entry name" value="C-terminal effector domain of the bipartite response regulators"/>
    <property type="match status" value="1"/>
</dbReference>
<dbReference type="PROSITE" id="PS00622">
    <property type="entry name" value="HTH_LUXR_1"/>
    <property type="match status" value="1"/>
</dbReference>
<keyword evidence="1" id="KW-0805">Transcription regulation</keyword>
<dbReference type="PANTHER" id="PTHR44688:SF16">
    <property type="entry name" value="DNA-BINDING TRANSCRIPTIONAL ACTIVATOR DEVR_DOSR"/>
    <property type="match status" value="1"/>
</dbReference>
<keyword evidence="2" id="KW-0238">DNA-binding</keyword>
<dbReference type="Pfam" id="PF00196">
    <property type="entry name" value="GerE"/>
    <property type="match status" value="1"/>
</dbReference>
<dbReference type="CDD" id="cd06170">
    <property type="entry name" value="LuxR_C_like"/>
    <property type="match status" value="1"/>
</dbReference>
<dbReference type="PANTHER" id="PTHR44688">
    <property type="entry name" value="DNA-BINDING TRANSCRIPTIONAL ACTIVATOR DEVR_DOSR"/>
    <property type="match status" value="1"/>
</dbReference>
<accession>A0A380PUP5</accession>
<dbReference type="GO" id="GO:0006355">
    <property type="term" value="P:regulation of DNA-templated transcription"/>
    <property type="evidence" value="ECO:0007669"/>
    <property type="project" value="InterPro"/>
</dbReference>
<evidence type="ECO:0000256" key="3">
    <source>
        <dbReference type="ARBA" id="ARBA00023159"/>
    </source>
</evidence>
<dbReference type="RefSeq" id="WP_004706909.1">
    <property type="nucleotide sequence ID" value="NZ_CABHXP010000185.1"/>
</dbReference>
<dbReference type="Gene3D" id="1.10.10.10">
    <property type="entry name" value="Winged helix-like DNA-binding domain superfamily/Winged helix DNA-binding domain"/>
    <property type="match status" value="1"/>
</dbReference>
<dbReference type="OrthoDB" id="6475078at2"/>
<dbReference type="EMBL" id="UHJA01000001">
    <property type="protein sequence ID" value="SUP76972.1"/>
    <property type="molecule type" value="Genomic_DNA"/>
</dbReference>
<dbReference type="AlphaFoldDB" id="A0A380PUP5"/>
<reference evidence="6 7" key="1">
    <citation type="submission" date="2018-06" db="EMBL/GenBank/DDBJ databases">
        <authorList>
            <consortium name="Pathogen Informatics"/>
            <person name="Doyle S."/>
        </authorList>
    </citation>
    <scope>NUCLEOTIDE SEQUENCE [LARGE SCALE GENOMIC DNA]</scope>
    <source>
        <strain evidence="6 7">NCTC11470</strain>
    </source>
</reference>